<dbReference type="HOGENOM" id="CLU_2067894_0_0_2"/>
<evidence type="ECO:0000313" key="1">
    <source>
        <dbReference type="EMBL" id="AEM38340.1"/>
    </source>
</evidence>
<dbReference type="GeneID" id="11140116"/>
<dbReference type="KEGG" id="pfm:Pyrfu_0469"/>
<dbReference type="EMBL" id="CP002838">
    <property type="protein sequence ID" value="AEM38340.1"/>
    <property type="molecule type" value="Genomic_DNA"/>
</dbReference>
<dbReference type="InParanoid" id="G0EGG6"/>
<proteinExistence type="predicted"/>
<accession>G0EGG6</accession>
<gene>
    <name evidence="1" type="ordered locus">Pyrfu_0469</name>
</gene>
<dbReference type="RefSeq" id="WP_014026017.1">
    <property type="nucleotide sequence ID" value="NC_015931.1"/>
</dbReference>
<reference evidence="1 2" key="1">
    <citation type="journal article" date="2011" name="Stand. Genomic Sci.">
        <title>Complete genome sequence of the hyperthermophilic chemolithoautotroph Pyrolobus fumarii type strain (1A).</title>
        <authorList>
            <person name="Anderson I."/>
            <person name="Goker M."/>
            <person name="Nolan M."/>
            <person name="Lucas S."/>
            <person name="Hammon N."/>
            <person name="Deshpande S."/>
            <person name="Cheng J.F."/>
            <person name="Tapia R."/>
            <person name="Han C."/>
            <person name="Goodwin L."/>
            <person name="Pitluck S."/>
            <person name="Huntemann M."/>
            <person name="Liolios K."/>
            <person name="Ivanova N."/>
            <person name="Pagani I."/>
            <person name="Mavromatis K."/>
            <person name="Ovchinikova G."/>
            <person name="Pati A."/>
            <person name="Chen A."/>
            <person name="Palaniappan K."/>
            <person name="Land M."/>
            <person name="Hauser L."/>
            <person name="Brambilla E.M."/>
            <person name="Huber H."/>
            <person name="Yasawong M."/>
            <person name="Rohde M."/>
            <person name="Spring S."/>
            <person name="Abt B."/>
            <person name="Sikorski J."/>
            <person name="Wirth R."/>
            <person name="Detter J.C."/>
            <person name="Woyke T."/>
            <person name="Bristow J."/>
            <person name="Eisen J.A."/>
            <person name="Markowitz V."/>
            <person name="Hugenholtz P."/>
            <person name="Kyrpides N.C."/>
            <person name="Klenk H.P."/>
            <person name="Lapidus A."/>
        </authorList>
    </citation>
    <scope>NUCLEOTIDE SEQUENCE [LARGE SCALE GENOMIC DNA]</scope>
    <source>
        <strain evidence="2">DSM 11204 / 1A</strain>
    </source>
</reference>
<protein>
    <submittedName>
        <fullName evidence="1">Uncharacterized protein</fullName>
    </submittedName>
</protein>
<dbReference type="AlphaFoldDB" id="G0EGG6"/>
<evidence type="ECO:0000313" key="2">
    <source>
        <dbReference type="Proteomes" id="UP000001037"/>
    </source>
</evidence>
<sequence>MVLAALAASVAVVCAPLEARVAVEQLLLPYSVDAVYVYRAWLGAGRYTVCFHGVSGANITLVWAGGPQAHANTSVKVLSGLGCVTSAYTHSPTIIIVHARVPPYTAHVGELIVSRTGW</sequence>
<organism evidence="1 2">
    <name type="scientific">Pyrolobus fumarii (strain DSM 11204 / 1A)</name>
    <dbReference type="NCBI Taxonomy" id="694429"/>
    <lineage>
        <taxon>Archaea</taxon>
        <taxon>Thermoproteota</taxon>
        <taxon>Thermoprotei</taxon>
        <taxon>Desulfurococcales</taxon>
        <taxon>Pyrodictiaceae</taxon>
        <taxon>Pyrolobus</taxon>
    </lineage>
</organism>
<keyword evidence="2" id="KW-1185">Reference proteome</keyword>
<dbReference type="Proteomes" id="UP000001037">
    <property type="component" value="Chromosome"/>
</dbReference>
<name>G0EGG6_PYRF1</name>
<dbReference type="STRING" id="694429.Pyrfu_0469"/>